<name>A0ABS3WIR3_9BACL</name>
<dbReference type="InterPro" id="IPR051531">
    <property type="entry name" value="N-acetyltransferase"/>
</dbReference>
<dbReference type="Gene3D" id="3.40.630.30">
    <property type="match status" value="1"/>
</dbReference>
<dbReference type="InterPro" id="IPR016181">
    <property type="entry name" value="Acyl_CoA_acyltransferase"/>
</dbReference>
<dbReference type="Proteomes" id="UP000670947">
    <property type="component" value="Unassembled WGS sequence"/>
</dbReference>
<comment type="caution">
    <text evidence="2">The sequence shown here is derived from an EMBL/GenBank/DDBJ whole genome shotgun (WGS) entry which is preliminary data.</text>
</comment>
<dbReference type="RefSeq" id="WP_208850751.1">
    <property type="nucleotide sequence ID" value="NZ_JAGGDJ010000048.1"/>
</dbReference>
<dbReference type="SUPFAM" id="SSF55729">
    <property type="entry name" value="Acyl-CoA N-acyltransferases (Nat)"/>
    <property type="match status" value="1"/>
</dbReference>
<protein>
    <submittedName>
        <fullName evidence="2">GNAT family N-acetyltransferase</fullName>
    </submittedName>
</protein>
<evidence type="ECO:0000313" key="3">
    <source>
        <dbReference type="Proteomes" id="UP000670947"/>
    </source>
</evidence>
<dbReference type="PANTHER" id="PTHR43792">
    <property type="entry name" value="GNAT FAMILY, PUTATIVE (AFU_ORTHOLOGUE AFUA_3G00765)-RELATED-RELATED"/>
    <property type="match status" value="1"/>
</dbReference>
<evidence type="ECO:0000313" key="2">
    <source>
        <dbReference type="EMBL" id="MBO7748138.1"/>
    </source>
</evidence>
<keyword evidence="3" id="KW-1185">Reference proteome</keyword>
<gene>
    <name evidence="2" type="ORF">I8J29_28495</name>
</gene>
<sequence length="96" mass="10994">MGTCGYHCWVREERSRAELGFDLAKPHWGKGLMREALKPVIAFGFERMGLDRIEATVDPKNKRSLALLNKLNFELAPALREGLAYFYLDRQPLNKG</sequence>
<dbReference type="PROSITE" id="PS51186">
    <property type="entry name" value="GNAT"/>
    <property type="match status" value="1"/>
</dbReference>
<dbReference type="EMBL" id="JAGGDJ010000048">
    <property type="protein sequence ID" value="MBO7748138.1"/>
    <property type="molecule type" value="Genomic_DNA"/>
</dbReference>
<dbReference type="Pfam" id="PF13302">
    <property type="entry name" value="Acetyltransf_3"/>
    <property type="match status" value="1"/>
</dbReference>
<dbReference type="InterPro" id="IPR000182">
    <property type="entry name" value="GNAT_dom"/>
</dbReference>
<organism evidence="2 3">
    <name type="scientific">Paenibacillus artemisiicola</name>
    <dbReference type="NCBI Taxonomy" id="1172618"/>
    <lineage>
        <taxon>Bacteria</taxon>
        <taxon>Bacillati</taxon>
        <taxon>Bacillota</taxon>
        <taxon>Bacilli</taxon>
        <taxon>Bacillales</taxon>
        <taxon>Paenibacillaceae</taxon>
        <taxon>Paenibacillus</taxon>
    </lineage>
</organism>
<feature type="domain" description="N-acetyltransferase" evidence="1">
    <location>
        <begin position="1"/>
        <end position="94"/>
    </location>
</feature>
<accession>A0ABS3WIR3</accession>
<proteinExistence type="predicted"/>
<dbReference type="PANTHER" id="PTHR43792:SF9">
    <property type="entry name" value="RIBOSOMAL-PROTEIN-ALANINE ACETYLTRANSFERASE"/>
    <property type="match status" value="1"/>
</dbReference>
<evidence type="ECO:0000259" key="1">
    <source>
        <dbReference type="PROSITE" id="PS51186"/>
    </source>
</evidence>
<reference evidence="2 3" key="1">
    <citation type="submission" date="2021-03" db="EMBL/GenBank/DDBJ databases">
        <title>Paenibacillus artemisicola MWE-103 whole genome sequence.</title>
        <authorList>
            <person name="Ham Y.J."/>
        </authorList>
    </citation>
    <scope>NUCLEOTIDE SEQUENCE [LARGE SCALE GENOMIC DNA]</scope>
    <source>
        <strain evidence="2 3">MWE-103</strain>
    </source>
</reference>